<feature type="compositionally biased region" description="Acidic residues" evidence="1">
    <location>
        <begin position="183"/>
        <end position="192"/>
    </location>
</feature>
<sequence>TLYDRRRFANGRHGIRNSATLMERCIFCGWNRRTAFPSIRFFMIPREPGMKQLMWMHAIDKKSQSEGGRYEQCPRDRVCSVHFRQGRPSNDPSHEDFCPHLYLTSEPPEEVLSYLENLAESKASSSGGIEHHVTVKNEAVTSEYKAHVNPMNPSKIEVSKVSRPSILQRKRKIDPPRPAPAEPTEEVAEPQEEEGEYAASAIPDMFAASHPDHRMAQDMHQREYPEGQRKVRLQPVSSDFIGQLGIRAGQTIVIKRKILKNSRVNSAERQ</sequence>
<feature type="region of interest" description="Disordered" evidence="1">
    <location>
        <begin position="169"/>
        <end position="192"/>
    </location>
</feature>
<organism evidence="2 3">
    <name type="scientific">Pristionchus entomophagus</name>
    <dbReference type="NCBI Taxonomy" id="358040"/>
    <lineage>
        <taxon>Eukaryota</taxon>
        <taxon>Metazoa</taxon>
        <taxon>Ecdysozoa</taxon>
        <taxon>Nematoda</taxon>
        <taxon>Chromadorea</taxon>
        <taxon>Rhabditida</taxon>
        <taxon>Rhabditina</taxon>
        <taxon>Diplogasteromorpha</taxon>
        <taxon>Diplogasteroidea</taxon>
        <taxon>Neodiplogasteridae</taxon>
        <taxon>Pristionchus</taxon>
    </lineage>
</organism>
<name>A0AAV5S6B8_9BILA</name>
<gene>
    <name evidence="2" type="ORF">PENTCL1PPCAC_476</name>
</gene>
<keyword evidence="3" id="KW-1185">Reference proteome</keyword>
<evidence type="ECO:0000313" key="2">
    <source>
        <dbReference type="EMBL" id="GMS78301.1"/>
    </source>
</evidence>
<evidence type="ECO:0008006" key="4">
    <source>
        <dbReference type="Google" id="ProtNLM"/>
    </source>
</evidence>
<protein>
    <recommendedName>
        <fullName evidence="4">THAP-type domain-containing protein</fullName>
    </recommendedName>
</protein>
<dbReference type="EMBL" id="BTSX01000001">
    <property type="protein sequence ID" value="GMS78301.1"/>
    <property type="molecule type" value="Genomic_DNA"/>
</dbReference>
<comment type="caution">
    <text evidence="2">The sequence shown here is derived from an EMBL/GenBank/DDBJ whole genome shotgun (WGS) entry which is preliminary data.</text>
</comment>
<dbReference type="SUPFAM" id="SSF57716">
    <property type="entry name" value="Glucocorticoid receptor-like (DNA-binding domain)"/>
    <property type="match status" value="1"/>
</dbReference>
<proteinExistence type="predicted"/>
<dbReference type="Proteomes" id="UP001432027">
    <property type="component" value="Unassembled WGS sequence"/>
</dbReference>
<feature type="non-terminal residue" evidence="2">
    <location>
        <position position="1"/>
    </location>
</feature>
<accession>A0AAV5S6B8</accession>
<evidence type="ECO:0000256" key="1">
    <source>
        <dbReference type="SAM" id="MobiDB-lite"/>
    </source>
</evidence>
<dbReference type="AlphaFoldDB" id="A0AAV5S6B8"/>
<reference evidence="2" key="1">
    <citation type="submission" date="2023-10" db="EMBL/GenBank/DDBJ databases">
        <title>Genome assembly of Pristionchus species.</title>
        <authorList>
            <person name="Yoshida K."/>
            <person name="Sommer R.J."/>
        </authorList>
    </citation>
    <scope>NUCLEOTIDE SEQUENCE</scope>
    <source>
        <strain evidence="2">RS0144</strain>
    </source>
</reference>
<evidence type="ECO:0000313" key="3">
    <source>
        <dbReference type="Proteomes" id="UP001432027"/>
    </source>
</evidence>